<evidence type="ECO:0000256" key="1">
    <source>
        <dbReference type="ARBA" id="ARBA00023125"/>
    </source>
</evidence>
<dbReference type="GO" id="GO:0003677">
    <property type="term" value="F:DNA binding"/>
    <property type="evidence" value="ECO:0007669"/>
    <property type="project" value="UniProtKB-UniRule"/>
</dbReference>
<dbReference type="InterPro" id="IPR036271">
    <property type="entry name" value="Tet_transcr_reg_TetR-rel_C_sf"/>
</dbReference>
<proteinExistence type="predicted"/>
<keyword evidence="7" id="KW-1185">Reference proteome</keyword>
<dbReference type="SUPFAM" id="SSF46689">
    <property type="entry name" value="Homeodomain-like"/>
    <property type="match status" value="1"/>
</dbReference>
<sequence>MARKKEIRRQQILDVAYNLALSEGIESLTARNIAQAGDFSTQPIYLEFKNMEDLRTQVLEIISVNLKTKILQKSYTGGALIDLDLSYINFAKEHVDLFRAMFVDGKLGSAIIADTLLNLGIEKFNEEYSKYNLSEKKTKQVVMANWISATGIAALIINQVATFSEEQIVNVLKAQILDAIDNENLSQVENNPMFSTSDKE</sequence>
<dbReference type="RefSeq" id="WP_006587768.1">
    <property type="nucleotide sequence ID" value="NZ_CATOUV010000001.1"/>
</dbReference>
<name>A0A5N1I7S3_LACJE</name>
<dbReference type="Pfam" id="PF00440">
    <property type="entry name" value="TetR_N"/>
    <property type="match status" value="1"/>
</dbReference>
<evidence type="ECO:0000256" key="2">
    <source>
        <dbReference type="PROSITE-ProRule" id="PRU00335"/>
    </source>
</evidence>
<dbReference type="Proteomes" id="UP000327236">
    <property type="component" value="Unassembled WGS sequence"/>
</dbReference>
<reference evidence="4 6" key="1">
    <citation type="submission" date="2019-09" db="EMBL/GenBank/DDBJ databases">
        <title>Draft genome sequence assemblies of isolates from the urinary tract.</title>
        <authorList>
            <person name="Mores C.R."/>
            <person name="Putonti C."/>
            <person name="Wolfe A.J."/>
        </authorList>
    </citation>
    <scope>NUCLEOTIDE SEQUENCE [LARGE SCALE GENOMIC DNA]</scope>
    <source>
        <strain evidence="4 6">UMB246</strain>
    </source>
</reference>
<dbReference type="InterPro" id="IPR001647">
    <property type="entry name" value="HTH_TetR"/>
</dbReference>
<evidence type="ECO:0000313" key="7">
    <source>
        <dbReference type="Proteomes" id="UP001385848"/>
    </source>
</evidence>
<organism evidence="4 6">
    <name type="scientific">Lactobacillus jensenii</name>
    <dbReference type="NCBI Taxonomy" id="109790"/>
    <lineage>
        <taxon>Bacteria</taxon>
        <taxon>Bacillati</taxon>
        <taxon>Bacillota</taxon>
        <taxon>Bacilli</taxon>
        <taxon>Lactobacillales</taxon>
        <taxon>Lactobacillaceae</taxon>
        <taxon>Lactobacillus</taxon>
    </lineage>
</organism>
<dbReference type="Gene3D" id="1.10.357.10">
    <property type="entry name" value="Tetracycline Repressor, domain 2"/>
    <property type="match status" value="1"/>
</dbReference>
<gene>
    <name evidence="5" type="ORF">AAC431_05580</name>
    <name evidence="4" type="ORF">F6H94_07260</name>
</gene>
<dbReference type="PROSITE" id="PS50977">
    <property type="entry name" value="HTH_TETR_2"/>
    <property type="match status" value="1"/>
</dbReference>
<dbReference type="InterPro" id="IPR009057">
    <property type="entry name" value="Homeodomain-like_sf"/>
</dbReference>
<evidence type="ECO:0000313" key="6">
    <source>
        <dbReference type="Proteomes" id="UP000327236"/>
    </source>
</evidence>
<dbReference type="EMBL" id="JBBVUL010000009">
    <property type="protein sequence ID" value="MEL0565395.1"/>
    <property type="molecule type" value="Genomic_DNA"/>
</dbReference>
<dbReference type="GeneID" id="31743623"/>
<dbReference type="EMBL" id="VYWW01000036">
    <property type="protein sequence ID" value="KAA9320944.1"/>
    <property type="molecule type" value="Genomic_DNA"/>
</dbReference>
<evidence type="ECO:0000313" key="5">
    <source>
        <dbReference type="EMBL" id="MEL0565395.1"/>
    </source>
</evidence>
<reference evidence="5 7" key="2">
    <citation type="submission" date="2024-04" db="EMBL/GenBank/DDBJ databases">
        <title>Three lactobacilli isolated from voided urine samples from females with type 2 diabetes.</title>
        <authorList>
            <person name="Kula A."/>
            <person name="Stegman N."/>
            <person name="Putonti C."/>
        </authorList>
    </citation>
    <scope>NUCLEOTIDE SEQUENCE [LARGE SCALE GENOMIC DNA]</scope>
    <source>
        <strain evidence="5 7">1855</strain>
    </source>
</reference>
<evidence type="ECO:0000259" key="3">
    <source>
        <dbReference type="PROSITE" id="PS50977"/>
    </source>
</evidence>
<dbReference type="Proteomes" id="UP001385848">
    <property type="component" value="Unassembled WGS sequence"/>
</dbReference>
<accession>A0A5N1I7S3</accession>
<evidence type="ECO:0000313" key="4">
    <source>
        <dbReference type="EMBL" id="KAA9320944.1"/>
    </source>
</evidence>
<protein>
    <submittedName>
        <fullName evidence="4">TetR/AcrR family transcriptional regulator</fullName>
    </submittedName>
</protein>
<dbReference type="KEGG" id="lje:BUE77_07805"/>
<dbReference type="OrthoDB" id="66596at2"/>
<feature type="DNA-binding region" description="H-T-H motif" evidence="2">
    <location>
        <begin position="29"/>
        <end position="48"/>
    </location>
</feature>
<dbReference type="AlphaFoldDB" id="A0A5N1I7S3"/>
<keyword evidence="1 2" id="KW-0238">DNA-binding</keyword>
<feature type="domain" description="HTH tetR-type" evidence="3">
    <location>
        <begin position="6"/>
        <end position="66"/>
    </location>
</feature>
<comment type="caution">
    <text evidence="4">The sequence shown here is derived from an EMBL/GenBank/DDBJ whole genome shotgun (WGS) entry which is preliminary data.</text>
</comment>
<dbReference type="SUPFAM" id="SSF48498">
    <property type="entry name" value="Tetracyclin repressor-like, C-terminal domain"/>
    <property type="match status" value="1"/>
</dbReference>